<accession>A0A2N8PTL0</accession>
<name>A0A2N8PTL0_ENTAV</name>
<dbReference type="RefSeq" id="WP_102873157.1">
    <property type="nucleotide sequence ID" value="NZ_JBPFMR010000122.1"/>
</dbReference>
<gene>
    <name evidence="2" type="ORF">EK398_18330</name>
</gene>
<dbReference type="Pfam" id="PF00480">
    <property type="entry name" value="ROK"/>
    <property type="match status" value="1"/>
</dbReference>
<evidence type="ECO:0000313" key="3">
    <source>
        <dbReference type="Proteomes" id="UP000288388"/>
    </source>
</evidence>
<comment type="similarity">
    <text evidence="1">Belongs to the ROK (NagC/XylR) family.</text>
</comment>
<dbReference type="InterPro" id="IPR043129">
    <property type="entry name" value="ATPase_NBD"/>
</dbReference>
<dbReference type="Proteomes" id="UP000288388">
    <property type="component" value="Unassembled WGS sequence"/>
</dbReference>
<evidence type="ECO:0000256" key="1">
    <source>
        <dbReference type="ARBA" id="ARBA00006479"/>
    </source>
</evidence>
<comment type="caution">
    <text evidence="2">The sequence shown here is derived from an EMBL/GenBank/DDBJ whole genome shotgun (WGS) entry which is preliminary data.</text>
</comment>
<dbReference type="EMBL" id="RYZS01000002">
    <property type="protein sequence ID" value="RVU92479.1"/>
    <property type="molecule type" value="Genomic_DNA"/>
</dbReference>
<organism evidence="2 3">
    <name type="scientific">Enterococcus avium</name>
    <name type="common">Streptococcus avium</name>
    <dbReference type="NCBI Taxonomy" id="33945"/>
    <lineage>
        <taxon>Bacteria</taxon>
        <taxon>Bacillati</taxon>
        <taxon>Bacillota</taxon>
        <taxon>Bacilli</taxon>
        <taxon>Lactobacillales</taxon>
        <taxon>Enterococcaceae</taxon>
        <taxon>Enterococcus</taxon>
    </lineage>
</organism>
<evidence type="ECO:0000313" key="2">
    <source>
        <dbReference type="EMBL" id="RVU92479.1"/>
    </source>
</evidence>
<dbReference type="InterPro" id="IPR000600">
    <property type="entry name" value="ROK"/>
</dbReference>
<dbReference type="PANTHER" id="PTHR18964:SF170">
    <property type="entry name" value="SUGAR KINASE"/>
    <property type="match status" value="1"/>
</dbReference>
<dbReference type="Gene3D" id="3.30.420.40">
    <property type="match status" value="2"/>
</dbReference>
<sequence>MYMVFDIGGTFVKYAILDRSGNIFIQGKFPTPQQSLDELLLEMFSTLERYEEYEVKGISICCPGVVDSYQGVVYYGGCLTYLHEVNLKQKFIEKFKLPVSIENDGKAAALAELWRGGVNQSKHAVILVLGSAIGGGIVIDGKLHRGQHFSAGEVSYMVGDPTDQPGIFKMCGFDACAPKMISDIAEANGLSPDTDGRIVFEYIKKENAASWSIFTEYCRKIAKMIVSLQYILDPERFIICGGISAQPLVCEQIMKEVEQIYKKNPMYLLMPVVENSTLNNDANVYGALYHFFEEYIEKADEYAEHNAILCPNCSTELIHSEQKAV</sequence>
<reference evidence="2 3" key="1">
    <citation type="submission" date="2018-12" db="EMBL/GenBank/DDBJ databases">
        <title>A novel vanA-carrying plasmid in a clinical isolate of Enterococcus avium.</title>
        <authorList>
            <person name="Bernasconi O.J."/>
            <person name="Luzzaro F."/>
            <person name="Endimiani A."/>
        </authorList>
    </citation>
    <scope>NUCLEOTIDE SEQUENCE [LARGE SCALE GENOMIC DNA]</scope>
    <source>
        <strain evidence="2 3">LC0559/18</strain>
    </source>
</reference>
<dbReference type="PANTHER" id="PTHR18964">
    <property type="entry name" value="ROK (REPRESSOR, ORF, KINASE) FAMILY"/>
    <property type="match status" value="1"/>
</dbReference>
<dbReference type="CDD" id="cd24152">
    <property type="entry name" value="ASKHA_NBD_ROK-like"/>
    <property type="match status" value="1"/>
</dbReference>
<proteinExistence type="inferred from homology"/>
<protein>
    <submittedName>
        <fullName evidence="2">ROK family protein</fullName>
    </submittedName>
</protein>
<dbReference type="AlphaFoldDB" id="A0A2N8PTL0"/>
<dbReference type="SUPFAM" id="SSF53067">
    <property type="entry name" value="Actin-like ATPase domain"/>
    <property type="match status" value="1"/>
</dbReference>